<keyword evidence="2" id="KW-1185">Reference proteome</keyword>
<dbReference type="PANTHER" id="PTHR24559:SF444">
    <property type="entry name" value="REVERSE TRANSCRIPTASE DOMAIN-CONTAINING PROTEIN"/>
    <property type="match status" value="1"/>
</dbReference>
<proteinExistence type="predicted"/>
<dbReference type="Gene3D" id="3.30.420.10">
    <property type="entry name" value="Ribonuclease H-like superfamily/Ribonuclease H"/>
    <property type="match status" value="1"/>
</dbReference>
<evidence type="ECO:0000313" key="1">
    <source>
        <dbReference type="EMBL" id="UYV69915.1"/>
    </source>
</evidence>
<dbReference type="Gene3D" id="3.30.70.270">
    <property type="match status" value="1"/>
</dbReference>
<dbReference type="EMBL" id="CP092869">
    <property type="protein sequence ID" value="UYV69915.1"/>
    <property type="molecule type" value="Genomic_DNA"/>
</dbReference>
<dbReference type="Proteomes" id="UP001235939">
    <property type="component" value="Chromosome 07"/>
</dbReference>
<name>A0ABY6KS41_9ARAC</name>
<gene>
    <name evidence="1" type="ORF">LAZ67_7001175</name>
</gene>
<evidence type="ECO:0000313" key="2">
    <source>
        <dbReference type="Proteomes" id="UP001235939"/>
    </source>
</evidence>
<reference evidence="1 2" key="1">
    <citation type="submission" date="2022-01" db="EMBL/GenBank/DDBJ databases">
        <title>A chromosomal length assembly of Cordylochernes scorpioides.</title>
        <authorList>
            <person name="Zeh D."/>
            <person name="Zeh J."/>
        </authorList>
    </citation>
    <scope>NUCLEOTIDE SEQUENCE [LARGE SCALE GENOMIC DNA]</scope>
    <source>
        <strain evidence="1">IN4F17</strain>
        <tissue evidence="1">Whole Body</tissue>
    </source>
</reference>
<dbReference type="InterPro" id="IPR043502">
    <property type="entry name" value="DNA/RNA_pol_sf"/>
</dbReference>
<organism evidence="1 2">
    <name type="scientific">Cordylochernes scorpioides</name>
    <dbReference type="NCBI Taxonomy" id="51811"/>
    <lineage>
        <taxon>Eukaryota</taxon>
        <taxon>Metazoa</taxon>
        <taxon>Ecdysozoa</taxon>
        <taxon>Arthropoda</taxon>
        <taxon>Chelicerata</taxon>
        <taxon>Arachnida</taxon>
        <taxon>Pseudoscorpiones</taxon>
        <taxon>Cheliferoidea</taxon>
        <taxon>Chernetidae</taxon>
        <taxon>Cordylochernes</taxon>
    </lineage>
</organism>
<dbReference type="SUPFAM" id="SSF56672">
    <property type="entry name" value="DNA/RNA polymerases"/>
    <property type="match status" value="1"/>
</dbReference>
<accession>A0ABY6KS41</accession>
<protein>
    <submittedName>
        <fullName evidence="1">Uncharacterized protein</fullName>
    </submittedName>
</protein>
<dbReference type="Gene3D" id="3.10.10.10">
    <property type="entry name" value="HIV Type 1 Reverse Transcriptase, subunit A, domain 1"/>
    <property type="match status" value="1"/>
</dbReference>
<sequence>MSMVRGFIKIYQAWRSGTKVNGVPVCLLTAARRSRRMYHKQSIEENPLRLNKITKKDVYPLPRIDDTLDSLKVAQFYSLMDLRSGYWQIVGSGRCFDVDKKCRQHISPTLPLLGGSGKLTYGPNVTSQSHHDNATSHTAFIITNFLARSNTSVIPHPPYSPDLAPCDFFLFPRLKREMKGKHPTPCYNVPEKHSCRGVSGCLSGVANASPQVY</sequence>
<dbReference type="PANTHER" id="PTHR24559">
    <property type="entry name" value="TRANSPOSON TY3-I GAG-POL POLYPROTEIN"/>
    <property type="match status" value="1"/>
</dbReference>
<dbReference type="InterPro" id="IPR043128">
    <property type="entry name" value="Rev_trsase/Diguanyl_cyclase"/>
</dbReference>
<dbReference type="InterPro" id="IPR053134">
    <property type="entry name" value="RNA-dir_DNA_polymerase"/>
</dbReference>
<dbReference type="InterPro" id="IPR036397">
    <property type="entry name" value="RNaseH_sf"/>
</dbReference>